<accession>A0A249PL14</accession>
<dbReference type="Proteomes" id="UP000217211">
    <property type="component" value="Plasmid pSJ05684b"/>
</dbReference>
<organism evidence="1 2">
    <name type="scientific">Sinorhizobium sojae CCBAU 05684</name>
    <dbReference type="NCBI Taxonomy" id="716928"/>
    <lineage>
        <taxon>Bacteria</taxon>
        <taxon>Pseudomonadati</taxon>
        <taxon>Pseudomonadota</taxon>
        <taxon>Alphaproteobacteria</taxon>
        <taxon>Hyphomicrobiales</taxon>
        <taxon>Rhizobiaceae</taxon>
        <taxon>Sinorhizobium/Ensifer group</taxon>
        <taxon>Sinorhizobium</taxon>
    </lineage>
</organism>
<dbReference type="KEGG" id="esj:SJ05684_b54020"/>
<sequence length="41" mass="4362">MEEDCISNLSLKLLCIRSGSGGGNAYPFDVDMLDAAQRATV</sequence>
<keyword evidence="2" id="KW-1185">Reference proteome</keyword>
<proteinExistence type="predicted"/>
<protein>
    <submittedName>
        <fullName evidence="1">Uncharacterized protein</fullName>
    </submittedName>
</protein>
<dbReference type="EMBL" id="CP023068">
    <property type="protein sequence ID" value="ASY66384.1"/>
    <property type="molecule type" value="Genomic_DNA"/>
</dbReference>
<geneLocation type="plasmid" evidence="2">
    <name>psj05684b</name>
</geneLocation>
<name>A0A249PL14_9HYPH</name>
<evidence type="ECO:0000313" key="1">
    <source>
        <dbReference type="EMBL" id="ASY66384.1"/>
    </source>
</evidence>
<dbReference type="AlphaFoldDB" id="A0A249PL14"/>
<reference evidence="1 2" key="1">
    <citation type="submission" date="2017-08" db="EMBL/GenBank/DDBJ databases">
        <title>Multipartite genome sequences of Sinorhizobium species nodulating soybeans.</title>
        <authorList>
            <person name="Tian C.F."/>
        </authorList>
    </citation>
    <scope>NUCLEOTIDE SEQUENCE [LARGE SCALE GENOMIC DNA]</scope>
    <source>
        <strain evidence="1 2">CCBAU 05684</strain>
        <plasmid evidence="2">psj05684b</plasmid>
    </source>
</reference>
<keyword evidence="1" id="KW-0614">Plasmid</keyword>
<gene>
    <name evidence="1" type="ORF">SJ05684_b54020</name>
</gene>
<evidence type="ECO:0000313" key="2">
    <source>
        <dbReference type="Proteomes" id="UP000217211"/>
    </source>
</evidence>